<evidence type="ECO:0000313" key="1">
    <source>
        <dbReference type="EMBL" id="MED6224607.1"/>
    </source>
</evidence>
<dbReference type="EMBL" id="JASCZI010273301">
    <property type="protein sequence ID" value="MED6224607.1"/>
    <property type="molecule type" value="Genomic_DNA"/>
</dbReference>
<sequence length="212" mass="23901">MESLEKQLNKQRGLFESKVVGPEVDLKEKIEQGYEMYVQGFERAISQVRVFAPDVDVSNMDITKVVVNGVMVDDDIIGQDEESVGESVGKSVLLDLLMTCRNFMENKADRFQGCRFITLLHGDLSPQCLKSIQKRSDNDARKESILDLDELFQYTSVGRSVVIMNLNGAEIIFGFMVSSMMVGLHFKGRSAQVARRRSPRQAVQHCSAQFHC</sequence>
<protein>
    <submittedName>
        <fullName evidence="1">Uncharacterized protein</fullName>
    </submittedName>
</protein>
<name>A0ABU6ZRJ5_9FABA</name>
<comment type="caution">
    <text evidence="1">The sequence shown here is derived from an EMBL/GenBank/DDBJ whole genome shotgun (WGS) entry which is preliminary data.</text>
</comment>
<dbReference type="Proteomes" id="UP001341840">
    <property type="component" value="Unassembled WGS sequence"/>
</dbReference>
<evidence type="ECO:0000313" key="2">
    <source>
        <dbReference type="Proteomes" id="UP001341840"/>
    </source>
</evidence>
<reference evidence="1 2" key="1">
    <citation type="journal article" date="2023" name="Plants (Basel)">
        <title>Bridging the Gap: Combining Genomics and Transcriptomics Approaches to Understand Stylosanthes scabra, an Orphan Legume from the Brazilian Caatinga.</title>
        <authorList>
            <person name="Ferreira-Neto J.R.C."/>
            <person name="da Silva M.D."/>
            <person name="Binneck E."/>
            <person name="de Melo N.F."/>
            <person name="da Silva R.H."/>
            <person name="de Melo A.L.T.M."/>
            <person name="Pandolfi V."/>
            <person name="Bustamante F.O."/>
            <person name="Brasileiro-Vidal A.C."/>
            <person name="Benko-Iseppon A.M."/>
        </authorList>
    </citation>
    <scope>NUCLEOTIDE SEQUENCE [LARGE SCALE GENOMIC DNA]</scope>
    <source>
        <tissue evidence="1">Leaves</tissue>
    </source>
</reference>
<keyword evidence="2" id="KW-1185">Reference proteome</keyword>
<gene>
    <name evidence="1" type="ORF">PIB30_085729</name>
</gene>
<accession>A0ABU6ZRJ5</accession>
<proteinExistence type="predicted"/>
<organism evidence="1 2">
    <name type="scientific">Stylosanthes scabra</name>
    <dbReference type="NCBI Taxonomy" id="79078"/>
    <lineage>
        <taxon>Eukaryota</taxon>
        <taxon>Viridiplantae</taxon>
        <taxon>Streptophyta</taxon>
        <taxon>Embryophyta</taxon>
        <taxon>Tracheophyta</taxon>
        <taxon>Spermatophyta</taxon>
        <taxon>Magnoliopsida</taxon>
        <taxon>eudicotyledons</taxon>
        <taxon>Gunneridae</taxon>
        <taxon>Pentapetalae</taxon>
        <taxon>rosids</taxon>
        <taxon>fabids</taxon>
        <taxon>Fabales</taxon>
        <taxon>Fabaceae</taxon>
        <taxon>Papilionoideae</taxon>
        <taxon>50 kb inversion clade</taxon>
        <taxon>dalbergioids sensu lato</taxon>
        <taxon>Dalbergieae</taxon>
        <taxon>Pterocarpus clade</taxon>
        <taxon>Stylosanthes</taxon>
    </lineage>
</organism>